<dbReference type="InterPro" id="IPR036291">
    <property type="entry name" value="NAD(P)-bd_dom_sf"/>
</dbReference>
<dbReference type="PANTHER" id="PTHR43103:SF3">
    <property type="entry name" value="ADP-L-GLYCERO-D-MANNO-HEPTOSE-6-EPIMERASE"/>
    <property type="match status" value="1"/>
</dbReference>
<dbReference type="Pfam" id="PF01370">
    <property type="entry name" value="Epimerase"/>
    <property type="match status" value="1"/>
</dbReference>
<keyword evidence="4" id="KW-0560">Oxidoreductase</keyword>
<dbReference type="EC" id="1.1.1.410" evidence="4"/>
<accession>A0A5E7PZ88</accession>
<protein>
    <submittedName>
        <fullName evidence="4">D-erythronate dehydrogenase</fullName>
        <ecNumber evidence="4">1.1.1.410</ecNumber>
    </submittedName>
</protein>
<evidence type="ECO:0000313" key="4">
    <source>
        <dbReference type="EMBL" id="VVP54985.1"/>
    </source>
</evidence>
<dbReference type="EMBL" id="CABVIF010000019">
    <property type="protein sequence ID" value="VVP54985.1"/>
    <property type="molecule type" value="Genomic_DNA"/>
</dbReference>
<keyword evidence="2" id="KW-0119">Carbohydrate metabolism</keyword>
<reference evidence="4 5" key="1">
    <citation type="submission" date="2019-09" db="EMBL/GenBank/DDBJ databases">
        <authorList>
            <person name="Chandra G."/>
            <person name="Truman W A."/>
        </authorList>
    </citation>
    <scope>NUCLEOTIDE SEQUENCE [LARGE SCALE GENOMIC DNA]</scope>
    <source>
        <strain evidence="4">PS854</strain>
    </source>
</reference>
<dbReference type="PANTHER" id="PTHR43103">
    <property type="entry name" value="NUCLEOSIDE-DIPHOSPHATE-SUGAR EPIMERASE"/>
    <property type="match status" value="1"/>
</dbReference>
<dbReference type="Gene3D" id="3.40.50.720">
    <property type="entry name" value="NAD(P)-binding Rossmann-like Domain"/>
    <property type="match status" value="1"/>
</dbReference>
<name>A0A5E7PZ88_PSEFL</name>
<dbReference type="AlphaFoldDB" id="A0A5E7PZ88"/>
<keyword evidence="1" id="KW-0521">NADP</keyword>
<dbReference type="Gene3D" id="3.90.25.10">
    <property type="entry name" value="UDP-galactose 4-epimerase, domain 1"/>
    <property type="match status" value="1"/>
</dbReference>
<sequence length="334" mass="36307">MRVLITGANGFVGRELVRCLLARGHLRGQNIGSLLVLDRDLQGLPEDARLRRHFGSVTDPALMRRVLADGIDVVFHLVSIPGGAAEEQYELGYQVNLLASLELLNQLRNKSQPPVLVYASSVAVYGGHLPERMSEAAELHPELSYGTHKAMVESAVSDLARRGDVDGRALRLPGIVARPREPNGLRSAFMSDLMRAFAEGVPYQCPVSPEATAWWMSARCCVNNLIHAAELDGASLGAQRVWQLPVLHLSIAQVVDALAERYGQDRRTLLSYAPDAGLQALFGQMPPLKTPQARAAGFNHDRNAAALVRHSLNPSAPRHLPLTGETLHVTANQA</sequence>
<proteinExistence type="predicted"/>
<gene>
    <name evidence="4" type="primary">denD</name>
    <name evidence="4" type="ORF">PS854_05596</name>
</gene>
<evidence type="ECO:0000313" key="5">
    <source>
        <dbReference type="Proteomes" id="UP000327111"/>
    </source>
</evidence>
<evidence type="ECO:0000256" key="1">
    <source>
        <dbReference type="ARBA" id="ARBA00022857"/>
    </source>
</evidence>
<evidence type="ECO:0000256" key="2">
    <source>
        <dbReference type="ARBA" id="ARBA00023277"/>
    </source>
</evidence>
<dbReference type="SUPFAM" id="SSF51735">
    <property type="entry name" value="NAD(P)-binding Rossmann-fold domains"/>
    <property type="match status" value="1"/>
</dbReference>
<evidence type="ECO:0000259" key="3">
    <source>
        <dbReference type="Pfam" id="PF01370"/>
    </source>
</evidence>
<dbReference type="RefSeq" id="WP_150736292.1">
    <property type="nucleotide sequence ID" value="NZ_CABVIF010000019.1"/>
</dbReference>
<dbReference type="GO" id="GO:0016491">
    <property type="term" value="F:oxidoreductase activity"/>
    <property type="evidence" value="ECO:0007669"/>
    <property type="project" value="UniProtKB-KW"/>
</dbReference>
<organism evidence="4 5">
    <name type="scientific">Pseudomonas fluorescens</name>
    <dbReference type="NCBI Taxonomy" id="294"/>
    <lineage>
        <taxon>Bacteria</taxon>
        <taxon>Pseudomonadati</taxon>
        <taxon>Pseudomonadota</taxon>
        <taxon>Gammaproteobacteria</taxon>
        <taxon>Pseudomonadales</taxon>
        <taxon>Pseudomonadaceae</taxon>
        <taxon>Pseudomonas</taxon>
    </lineage>
</organism>
<feature type="domain" description="NAD-dependent epimerase/dehydratase" evidence="3">
    <location>
        <begin position="3"/>
        <end position="204"/>
    </location>
</feature>
<dbReference type="Proteomes" id="UP000327111">
    <property type="component" value="Unassembled WGS sequence"/>
</dbReference>
<dbReference type="InterPro" id="IPR001509">
    <property type="entry name" value="Epimerase_deHydtase"/>
</dbReference>